<dbReference type="EMBL" id="WJQU01000001">
    <property type="protein sequence ID" value="KAJ6649512.1"/>
    <property type="molecule type" value="Genomic_DNA"/>
</dbReference>
<organism evidence="4 5">
    <name type="scientific">Pseudolycoriella hygida</name>
    <dbReference type="NCBI Taxonomy" id="35572"/>
    <lineage>
        <taxon>Eukaryota</taxon>
        <taxon>Metazoa</taxon>
        <taxon>Ecdysozoa</taxon>
        <taxon>Arthropoda</taxon>
        <taxon>Hexapoda</taxon>
        <taxon>Insecta</taxon>
        <taxon>Pterygota</taxon>
        <taxon>Neoptera</taxon>
        <taxon>Endopterygota</taxon>
        <taxon>Diptera</taxon>
        <taxon>Nematocera</taxon>
        <taxon>Sciaroidea</taxon>
        <taxon>Sciaridae</taxon>
        <taxon>Pseudolycoriella</taxon>
    </lineage>
</organism>
<keyword evidence="1 2" id="KW-0193">Cuticle</keyword>
<dbReference type="PANTHER" id="PTHR12236">
    <property type="entry name" value="STRUCTURAL CONTITUENT OF CUTICLE"/>
    <property type="match status" value="1"/>
</dbReference>
<evidence type="ECO:0000313" key="4">
    <source>
        <dbReference type="EMBL" id="KAJ6649512.1"/>
    </source>
</evidence>
<dbReference type="GO" id="GO:0042302">
    <property type="term" value="F:structural constituent of cuticle"/>
    <property type="evidence" value="ECO:0007669"/>
    <property type="project" value="UniProtKB-UniRule"/>
</dbReference>
<reference evidence="4" key="1">
    <citation type="submission" date="2022-07" db="EMBL/GenBank/DDBJ databases">
        <authorList>
            <person name="Trinca V."/>
            <person name="Uliana J.V.C."/>
            <person name="Torres T.T."/>
            <person name="Ward R.J."/>
            <person name="Monesi N."/>
        </authorList>
    </citation>
    <scope>NUCLEOTIDE SEQUENCE</scope>
    <source>
        <strain evidence="4">HSMRA1968</strain>
        <tissue evidence="4">Whole embryos</tissue>
    </source>
</reference>
<evidence type="ECO:0000256" key="3">
    <source>
        <dbReference type="SAM" id="SignalP"/>
    </source>
</evidence>
<evidence type="ECO:0000313" key="5">
    <source>
        <dbReference type="Proteomes" id="UP001151699"/>
    </source>
</evidence>
<dbReference type="PRINTS" id="PR00947">
    <property type="entry name" value="CUTICLE"/>
</dbReference>
<evidence type="ECO:0000256" key="2">
    <source>
        <dbReference type="PROSITE-ProRule" id="PRU00497"/>
    </source>
</evidence>
<dbReference type="InterPro" id="IPR000618">
    <property type="entry name" value="Insect_cuticle"/>
</dbReference>
<dbReference type="InterPro" id="IPR031311">
    <property type="entry name" value="CHIT_BIND_RR_consensus"/>
</dbReference>
<keyword evidence="3" id="KW-0732">Signal</keyword>
<dbReference type="PANTHER" id="PTHR12236:SF75">
    <property type="entry name" value="CUTICULAR PROTEIN 62BB, ISOFORM A"/>
    <property type="match status" value="1"/>
</dbReference>
<dbReference type="Proteomes" id="UP001151699">
    <property type="component" value="Chromosome A"/>
</dbReference>
<dbReference type="GO" id="GO:0005615">
    <property type="term" value="C:extracellular space"/>
    <property type="evidence" value="ECO:0007669"/>
    <property type="project" value="TreeGrafter"/>
</dbReference>
<protein>
    <submittedName>
        <fullName evidence="4">Cuticle protein</fullName>
    </submittedName>
</protein>
<dbReference type="AlphaFoldDB" id="A0A9Q0NGJ3"/>
<dbReference type="OrthoDB" id="7779659at2759"/>
<name>A0A9Q0NGJ3_9DIPT</name>
<feature type="signal peptide" evidence="3">
    <location>
        <begin position="1"/>
        <end position="16"/>
    </location>
</feature>
<evidence type="ECO:0000256" key="1">
    <source>
        <dbReference type="ARBA" id="ARBA00022460"/>
    </source>
</evidence>
<feature type="chain" id="PRO_5040462563" evidence="3">
    <location>
        <begin position="17"/>
        <end position="247"/>
    </location>
</feature>
<dbReference type="PROSITE" id="PS51155">
    <property type="entry name" value="CHIT_BIND_RR_2"/>
    <property type="match status" value="1"/>
</dbReference>
<proteinExistence type="predicted"/>
<sequence>MLKFVALSTLLAVAYAGQLPIAHNAVPLAYAAAPLHYDNHYDDHHAPAQYDFKYSVADPHTGDIKEQQESRHGDNVQGQYSLVEPDGHRRTVHYSADAHNGFNAVVHREGPTHHAAPVAVAHAAPVAIAHAAPVAIAHAAPVAIAHAAPVAVAHAAPVAIAHSAPVAITHSAPIAHHTVAAYSQPIHHATYTQHHHAAPIAVAHSAPIAYTQHHHAAPLAYAAPLSHQHQIAESHSTITHHDNHHAY</sequence>
<accession>A0A9Q0NGJ3</accession>
<dbReference type="GO" id="GO:0031012">
    <property type="term" value="C:extracellular matrix"/>
    <property type="evidence" value="ECO:0007669"/>
    <property type="project" value="TreeGrafter"/>
</dbReference>
<comment type="caution">
    <text evidence="4">The sequence shown here is derived from an EMBL/GenBank/DDBJ whole genome shotgun (WGS) entry which is preliminary data.</text>
</comment>
<gene>
    <name evidence="4" type="primary">Ccp84Ab_0</name>
    <name evidence="4" type="ORF">Bhyg_04748</name>
</gene>
<dbReference type="Pfam" id="PF00379">
    <property type="entry name" value="Chitin_bind_4"/>
    <property type="match status" value="1"/>
</dbReference>
<keyword evidence="5" id="KW-1185">Reference proteome</keyword>
<dbReference type="InterPro" id="IPR051217">
    <property type="entry name" value="Insect_Cuticle_Struc_Prot"/>
</dbReference>
<dbReference type="PROSITE" id="PS00233">
    <property type="entry name" value="CHIT_BIND_RR_1"/>
    <property type="match status" value="1"/>
</dbReference>